<accession>A0A914L7Y8</accession>
<evidence type="ECO:0000256" key="1">
    <source>
        <dbReference type="SAM" id="MobiDB-lite"/>
    </source>
</evidence>
<feature type="region of interest" description="Disordered" evidence="1">
    <location>
        <begin position="93"/>
        <end position="126"/>
    </location>
</feature>
<feature type="compositionally biased region" description="Low complexity" evidence="1">
    <location>
        <begin position="93"/>
        <end position="122"/>
    </location>
</feature>
<name>A0A914L7Y8_MELIC</name>
<evidence type="ECO:0000313" key="2">
    <source>
        <dbReference type="Proteomes" id="UP000887563"/>
    </source>
</evidence>
<dbReference type="Proteomes" id="UP000887563">
    <property type="component" value="Unplaced"/>
</dbReference>
<dbReference type="WBParaSite" id="Minc3s00269g09028">
    <property type="protein sequence ID" value="Minc3s00269g09028"/>
    <property type="gene ID" value="Minc3s00269g09028"/>
</dbReference>
<keyword evidence="2" id="KW-1185">Reference proteome</keyword>
<reference evidence="3" key="1">
    <citation type="submission" date="2022-11" db="UniProtKB">
        <authorList>
            <consortium name="WormBaseParasite"/>
        </authorList>
    </citation>
    <scope>IDENTIFICATION</scope>
</reference>
<protein>
    <submittedName>
        <fullName evidence="3">Uncharacterized protein</fullName>
    </submittedName>
</protein>
<evidence type="ECO:0000313" key="3">
    <source>
        <dbReference type="WBParaSite" id="Minc3s00269g09028"/>
    </source>
</evidence>
<dbReference type="AlphaFoldDB" id="A0A914L7Y8"/>
<proteinExistence type="predicted"/>
<organism evidence="2 3">
    <name type="scientific">Meloidogyne incognita</name>
    <name type="common">Southern root-knot nematode worm</name>
    <name type="synonym">Oxyuris incognita</name>
    <dbReference type="NCBI Taxonomy" id="6306"/>
    <lineage>
        <taxon>Eukaryota</taxon>
        <taxon>Metazoa</taxon>
        <taxon>Ecdysozoa</taxon>
        <taxon>Nematoda</taxon>
        <taxon>Chromadorea</taxon>
        <taxon>Rhabditida</taxon>
        <taxon>Tylenchina</taxon>
        <taxon>Tylenchomorpha</taxon>
        <taxon>Tylenchoidea</taxon>
        <taxon>Meloidogynidae</taxon>
        <taxon>Meloidogyninae</taxon>
        <taxon>Meloidogyne</taxon>
        <taxon>Meloidogyne incognita group</taxon>
    </lineage>
</organism>
<sequence>MWFAKEKTFNATEDAVCVPQKDPIVEPVTWTITKGDHIGKHLLVFSLLQQNATFVYVDGKRKGSPGGPYCELFVQFDTADYSLLVVNTSATTAPPTTTSTAATTEAPTTGTSETPRTTTSSLPTPPMTANNFSSIRGLYQLSADSAFCAQTAEFYIN</sequence>